<dbReference type="STRING" id="3694.A0A3N7FSM8"/>
<organism evidence="1 2">
    <name type="scientific">Populus trichocarpa</name>
    <name type="common">Western balsam poplar</name>
    <name type="synonym">Populus balsamifera subsp. trichocarpa</name>
    <dbReference type="NCBI Taxonomy" id="3694"/>
    <lineage>
        <taxon>Eukaryota</taxon>
        <taxon>Viridiplantae</taxon>
        <taxon>Streptophyta</taxon>
        <taxon>Embryophyta</taxon>
        <taxon>Tracheophyta</taxon>
        <taxon>Spermatophyta</taxon>
        <taxon>Magnoliopsida</taxon>
        <taxon>eudicotyledons</taxon>
        <taxon>Gunneridae</taxon>
        <taxon>Pentapetalae</taxon>
        <taxon>rosids</taxon>
        <taxon>fabids</taxon>
        <taxon>Malpighiales</taxon>
        <taxon>Salicaceae</taxon>
        <taxon>Saliceae</taxon>
        <taxon>Populus</taxon>
    </lineage>
</organism>
<keyword evidence="2" id="KW-1185">Reference proteome</keyword>
<dbReference type="OMA" id="YISTNSC"/>
<sequence>MIPFIYGTRKNIFLCCQNPMQSPLYISTNSCITGKDSCISSLSSKKAYRYVVSGDMKASEVGDSCHVDLVLMATPPDNKRSLSYIDIHKILVNGLTLEWDTIYCRECKAQGFCLLDNTTRVVNCSNPCNIFHGHLSSVRLCLAIRLVCGAPCVFIFLIYKWRRHLPTYDNIEDFLQSHHNFMPIRYSYSEIKKMTNYFKEKLGEGG</sequence>
<dbReference type="Gramene" id="Potri.012G002900.2.v4.1">
    <property type="protein sequence ID" value="Potri.012G002900.2.v4.1"/>
    <property type="gene ID" value="Potri.012G002900.v4.1"/>
</dbReference>
<evidence type="ECO:0000313" key="2">
    <source>
        <dbReference type="Proteomes" id="UP000006729"/>
    </source>
</evidence>
<accession>A0A3N7FSM8</accession>
<evidence type="ECO:0000313" key="1">
    <source>
        <dbReference type="EMBL" id="RQO98093.1"/>
    </source>
</evidence>
<dbReference type="AlphaFoldDB" id="A0A3N7FSM8"/>
<dbReference type="EMBL" id="CM009301">
    <property type="protein sequence ID" value="RQO98093.1"/>
    <property type="molecule type" value="Genomic_DNA"/>
</dbReference>
<reference evidence="1 2" key="1">
    <citation type="journal article" date="2006" name="Science">
        <title>The genome of black cottonwood, Populus trichocarpa (Torr. &amp; Gray).</title>
        <authorList>
            <person name="Tuskan G.A."/>
            <person name="Difazio S."/>
            <person name="Jansson S."/>
            <person name="Bohlmann J."/>
            <person name="Grigoriev I."/>
            <person name="Hellsten U."/>
            <person name="Putnam N."/>
            <person name="Ralph S."/>
            <person name="Rombauts S."/>
            <person name="Salamov A."/>
            <person name="Schein J."/>
            <person name="Sterck L."/>
            <person name="Aerts A."/>
            <person name="Bhalerao R.R."/>
            <person name="Bhalerao R.P."/>
            <person name="Blaudez D."/>
            <person name="Boerjan W."/>
            <person name="Brun A."/>
            <person name="Brunner A."/>
            <person name="Busov V."/>
            <person name="Campbell M."/>
            <person name="Carlson J."/>
            <person name="Chalot M."/>
            <person name="Chapman J."/>
            <person name="Chen G.L."/>
            <person name="Cooper D."/>
            <person name="Coutinho P.M."/>
            <person name="Couturier J."/>
            <person name="Covert S."/>
            <person name="Cronk Q."/>
            <person name="Cunningham R."/>
            <person name="Davis J."/>
            <person name="Degroeve S."/>
            <person name="Dejardin A."/>
            <person name="Depamphilis C."/>
            <person name="Detter J."/>
            <person name="Dirks B."/>
            <person name="Dubchak I."/>
            <person name="Duplessis S."/>
            <person name="Ehlting J."/>
            <person name="Ellis B."/>
            <person name="Gendler K."/>
            <person name="Goodstein D."/>
            <person name="Gribskov M."/>
            <person name="Grimwood J."/>
            <person name="Groover A."/>
            <person name="Gunter L."/>
            <person name="Hamberger B."/>
            <person name="Heinze B."/>
            <person name="Helariutta Y."/>
            <person name="Henrissat B."/>
            <person name="Holligan D."/>
            <person name="Holt R."/>
            <person name="Huang W."/>
            <person name="Islam-Faridi N."/>
            <person name="Jones S."/>
            <person name="Jones-Rhoades M."/>
            <person name="Jorgensen R."/>
            <person name="Joshi C."/>
            <person name="Kangasjarvi J."/>
            <person name="Karlsson J."/>
            <person name="Kelleher C."/>
            <person name="Kirkpatrick R."/>
            <person name="Kirst M."/>
            <person name="Kohler A."/>
            <person name="Kalluri U."/>
            <person name="Larimer F."/>
            <person name="Leebens-Mack J."/>
            <person name="Leple J.C."/>
            <person name="Locascio P."/>
            <person name="Lou Y."/>
            <person name="Lucas S."/>
            <person name="Martin F."/>
            <person name="Montanini B."/>
            <person name="Napoli C."/>
            <person name="Nelson D.R."/>
            <person name="Nelson C."/>
            <person name="Nieminen K."/>
            <person name="Nilsson O."/>
            <person name="Pereda V."/>
            <person name="Peter G."/>
            <person name="Philippe R."/>
            <person name="Pilate G."/>
            <person name="Poliakov A."/>
            <person name="Razumovskaya J."/>
            <person name="Richardson P."/>
            <person name="Rinaldi C."/>
            <person name="Ritland K."/>
            <person name="Rouze P."/>
            <person name="Ryaboy D."/>
            <person name="Schmutz J."/>
            <person name="Schrader J."/>
            <person name="Segerman B."/>
            <person name="Shin H."/>
            <person name="Siddiqui A."/>
            <person name="Sterky F."/>
            <person name="Terry A."/>
            <person name="Tsai C.J."/>
            <person name="Uberbacher E."/>
            <person name="Unneberg P."/>
            <person name="Vahala J."/>
            <person name="Wall K."/>
            <person name="Wessler S."/>
            <person name="Yang G."/>
            <person name="Yin T."/>
            <person name="Douglas C."/>
            <person name="Marra M."/>
            <person name="Sandberg G."/>
            <person name="Van de Peer Y."/>
            <person name="Rokhsar D."/>
        </authorList>
    </citation>
    <scope>NUCLEOTIDE SEQUENCE [LARGE SCALE GENOMIC DNA]</scope>
    <source>
        <strain evidence="2">cv. Nisqually</strain>
    </source>
</reference>
<dbReference type="InParanoid" id="A0A3N7FSM8"/>
<evidence type="ECO:0008006" key="3">
    <source>
        <dbReference type="Google" id="ProtNLM"/>
    </source>
</evidence>
<protein>
    <recommendedName>
        <fullName evidence="3">Wall-associated receptor kinase C-terminal domain-containing protein</fullName>
    </recommendedName>
</protein>
<name>A0A3N7FSM8_POPTR</name>
<gene>
    <name evidence="1" type="ORF">POPTR_012G002900</name>
</gene>
<proteinExistence type="predicted"/>
<dbReference type="Proteomes" id="UP000006729">
    <property type="component" value="Chromosome 12"/>
</dbReference>